<comment type="function">
    <text evidence="9">The M ring may be actively involved in energy transduction.</text>
</comment>
<dbReference type="AlphaFoldDB" id="A0A1G6M816"/>
<reference evidence="15" key="1">
    <citation type="submission" date="2016-10" db="EMBL/GenBank/DDBJ databases">
        <authorList>
            <person name="Varghese N."/>
            <person name="Submissions S."/>
        </authorList>
    </citation>
    <scope>NUCLEOTIDE SEQUENCE [LARGE SCALE GENOMIC DNA]</scope>
    <source>
        <strain evidence="15">DSM 45421</strain>
    </source>
</reference>
<evidence type="ECO:0000256" key="1">
    <source>
        <dbReference type="ARBA" id="ARBA00004117"/>
    </source>
</evidence>
<feature type="domain" description="Flagellar M-ring N-terminal" evidence="12">
    <location>
        <begin position="46"/>
        <end position="220"/>
    </location>
</feature>
<evidence type="ECO:0000256" key="4">
    <source>
        <dbReference type="ARBA" id="ARBA00022475"/>
    </source>
</evidence>
<dbReference type="OrthoDB" id="9807026at2"/>
<evidence type="ECO:0000256" key="3">
    <source>
        <dbReference type="ARBA" id="ARBA00007971"/>
    </source>
</evidence>
<feature type="compositionally biased region" description="Low complexity" evidence="10">
    <location>
        <begin position="316"/>
        <end position="327"/>
    </location>
</feature>
<comment type="similarity">
    <text evidence="3 9">Belongs to the FliF family.</text>
</comment>
<organism evidence="14 15">
    <name type="scientific">Geodermatophilus telluris</name>
    <dbReference type="NCBI Taxonomy" id="1190417"/>
    <lineage>
        <taxon>Bacteria</taxon>
        <taxon>Bacillati</taxon>
        <taxon>Actinomycetota</taxon>
        <taxon>Actinomycetes</taxon>
        <taxon>Geodermatophilales</taxon>
        <taxon>Geodermatophilaceae</taxon>
        <taxon>Geodermatophilus</taxon>
    </lineage>
</organism>
<feature type="compositionally biased region" description="Polar residues" evidence="10">
    <location>
        <begin position="328"/>
        <end position="338"/>
    </location>
</feature>
<feature type="transmembrane region" description="Helical" evidence="11">
    <location>
        <begin position="427"/>
        <end position="449"/>
    </location>
</feature>
<dbReference type="PANTHER" id="PTHR30046">
    <property type="entry name" value="FLAGELLAR M-RING PROTEIN"/>
    <property type="match status" value="1"/>
</dbReference>
<dbReference type="InterPro" id="IPR043427">
    <property type="entry name" value="YscJ/FliF"/>
</dbReference>
<dbReference type="InterPro" id="IPR006182">
    <property type="entry name" value="FliF_N_dom"/>
</dbReference>
<keyword evidence="15" id="KW-1185">Reference proteome</keyword>
<dbReference type="InterPro" id="IPR000067">
    <property type="entry name" value="FlgMring_FliF"/>
</dbReference>
<protein>
    <recommendedName>
        <fullName evidence="9">Flagellar M-ring protein</fullName>
    </recommendedName>
</protein>
<dbReference type="EMBL" id="FMZF01000002">
    <property type="protein sequence ID" value="SDC51487.1"/>
    <property type="molecule type" value="Genomic_DNA"/>
</dbReference>
<dbReference type="GO" id="GO:0003774">
    <property type="term" value="F:cytoskeletal motor activity"/>
    <property type="evidence" value="ECO:0007669"/>
    <property type="project" value="InterPro"/>
</dbReference>
<evidence type="ECO:0000256" key="10">
    <source>
        <dbReference type="SAM" id="MobiDB-lite"/>
    </source>
</evidence>
<keyword evidence="7 11" id="KW-0472">Membrane</keyword>
<evidence type="ECO:0000259" key="13">
    <source>
        <dbReference type="Pfam" id="PF08345"/>
    </source>
</evidence>
<dbReference type="PANTHER" id="PTHR30046:SF0">
    <property type="entry name" value="FLAGELLAR M-RING PROTEIN"/>
    <property type="match status" value="1"/>
</dbReference>
<evidence type="ECO:0000313" key="15">
    <source>
        <dbReference type="Proteomes" id="UP000199416"/>
    </source>
</evidence>
<evidence type="ECO:0000259" key="12">
    <source>
        <dbReference type="Pfam" id="PF01514"/>
    </source>
</evidence>
<evidence type="ECO:0000256" key="7">
    <source>
        <dbReference type="ARBA" id="ARBA00023136"/>
    </source>
</evidence>
<evidence type="ECO:0000256" key="8">
    <source>
        <dbReference type="ARBA" id="ARBA00023143"/>
    </source>
</evidence>
<feature type="domain" description="Flagellar M-ring C-terminal" evidence="13">
    <location>
        <begin position="253"/>
        <end position="403"/>
    </location>
</feature>
<dbReference type="PRINTS" id="PR01009">
    <property type="entry name" value="FLGMRINGFLIF"/>
</dbReference>
<keyword evidence="4" id="KW-1003">Cell membrane</keyword>
<evidence type="ECO:0000313" key="14">
    <source>
        <dbReference type="EMBL" id="SDC51487.1"/>
    </source>
</evidence>
<evidence type="ECO:0000256" key="2">
    <source>
        <dbReference type="ARBA" id="ARBA00004651"/>
    </source>
</evidence>
<dbReference type="InterPro" id="IPR013556">
    <property type="entry name" value="Flag_M-ring_C"/>
</dbReference>
<dbReference type="Pfam" id="PF01514">
    <property type="entry name" value="YscJ_FliF"/>
    <property type="match status" value="1"/>
</dbReference>
<keyword evidence="14" id="KW-0969">Cilium</keyword>
<dbReference type="PIRSF" id="PIRSF004862">
    <property type="entry name" value="FliF"/>
    <property type="match status" value="1"/>
</dbReference>
<feature type="region of interest" description="Disordered" evidence="10">
    <location>
        <begin position="278"/>
        <end position="297"/>
    </location>
</feature>
<name>A0A1G6M816_9ACTN</name>
<dbReference type="NCBIfam" id="TIGR00206">
    <property type="entry name" value="fliF"/>
    <property type="match status" value="1"/>
</dbReference>
<accession>A0A1G6M816</accession>
<evidence type="ECO:0000256" key="11">
    <source>
        <dbReference type="SAM" id="Phobius"/>
    </source>
</evidence>
<comment type="subcellular location">
    <subcellularLocation>
        <location evidence="1 9">Bacterial flagellum basal body</location>
    </subcellularLocation>
    <subcellularLocation>
        <location evidence="2">Cell membrane</location>
        <topology evidence="2">Multi-pass membrane protein</topology>
    </subcellularLocation>
</comment>
<dbReference type="STRING" id="1190417.SAMN05660690_1720"/>
<evidence type="ECO:0000256" key="6">
    <source>
        <dbReference type="ARBA" id="ARBA00022989"/>
    </source>
</evidence>
<evidence type="ECO:0000256" key="5">
    <source>
        <dbReference type="ARBA" id="ARBA00022692"/>
    </source>
</evidence>
<dbReference type="GO" id="GO:0005886">
    <property type="term" value="C:plasma membrane"/>
    <property type="evidence" value="ECO:0007669"/>
    <property type="project" value="UniProtKB-SubCell"/>
</dbReference>
<dbReference type="Pfam" id="PF08345">
    <property type="entry name" value="YscJ_FliF_C"/>
    <property type="match status" value="1"/>
</dbReference>
<keyword evidence="6 11" id="KW-1133">Transmembrane helix</keyword>
<keyword evidence="14" id="KW-0966">Cell projection</keyword>
<dbReference type="RefSeq" id="WP_091365097.1">
    <property type="nucleotide sequence ID" value="NZ_FMZF01000002.1"/>
</dbReference>
<dbReference type="InterPro" id="IPR045851">
    <property type="entry name" value="AMP-bd_C_sf"/>
</dbReference>
<sequence length="533" mass="55899">MPAALAGPLGKLKSTLATISLGQKVVIGLLVVGLALGGFFFYRWITTPTMAPLFSNLASTDASAIVDELNASGVAYELADGGQTIMVANDQVYDLRLQMSGKGLPAGSDTGYALLDEQGITTSEFQQQVQYQRAIEGELANTLEALDGVSTAVVHVALPEDEVFATDEGEPTASVLLDLTPGTELAGEQVQSITNLVSSSVEGMDPEQVTVSDSTGQLLSAAGQGVTSASGDARSQMETDYETRLAANAQSILDTFLGPGNARVSVRADLDMSQRDSTATTYGYTNGTPPVSEQTSRETYTGDGTAVGGVLGPENTADAADGTTGTGQANYETESSTANNSVDQTVTNTVGAPGEVNRLTVAVVLNDTVAGSLDQAQIEDLVGNAVGLDAARGDDISLASLAFDTSAADAAAAEMTAAREAEQQAQMWSLIKTGAIALGIVLLVLVVWLRSRRRGEDEEDEEDYPLELDEGVMAELERLRVASARDDTAVLDNRALELEAAERQRVRGEIATMVSERPDEVAQMLRGWLSDVR</sequence>
<keyword evidence="14" id="KW-0282">Flagellum</keyword>
<dbReference type="GO" id="GO:0071973">
    <property type="term" value="P:bacterial-type flagellum-dependent cell motility"/>
    <property type="evidence" value="ECO:0007669"/>
    <property type="project" value="InterPro"/>
</dbReference>
<proteinExistence type="inferred from homology"/>
<dbReference type="Proteomes" id="UP000199416">
    <property type="component" value="Unassembled WGS sequence"/>
</dbReference>
<dbReference type="Gene3D" id="3.30.300.30">
    <property type="match status" value="1"/>
</dbReference>
<gene>
    <name evidence="14" type="ORF">SAMN05660690_1720</name>
</gene>
<keyword evidence="5 11" id="KW-0812">Transmembrane</keyword>
<dbReference type="GO" id="GO:0009431">
    <property type="term" value="C:bacterial-type flagellum basal body, MS ring"/>
    <property type="evidence" value="ECO:0007669"/>
    <property type="project" value="InterPro"/>
</dbReference>
<keyword evidence="8 9" id="KW-0975">Bacterial flagellum</keyword>
<feature type="transmembrane region" description="Helical" evidence="11">
    <location>
        <begin position="21"/>
        <end position="45"/>
    </location>
</feature>
<evidence type="ECO:0000256" key="9">
    <source>
        <dbReference type="PIRNR" id="PIRNR004862"/>
    </source>
</evidence>
<feature type="region of interest" description="Disordered" evidence="10">
    <location>
        <begin position="315"/>
        <end position="338"/>
    </location>
</feature>